<evidence type="ECO:0000313" key="5">
    <source>
        <dbReference type="Proteomes" id="UP001160130"/>
    </source>
</evidence>
<dbReference type="Gene3D" id="3.40.50.12370">
    <property type="match status" value="1"/>
</dbReference>
<dbReference type="PANTHER" id="PTHR31964:SF113">
    <property type="entry name" value="USPA DOMAIN-CONTAINING PROTEIN"/>
    <property type="match status" value="1"/>
</dbReference>
<dbReference type="SUPFAM" id="SSF52402">
    <property type="entry name" value="Adenine nucleotide alpha hydrolases-like"/>
    <property type="match status" value="1"/>
</dbReference>
<proteinExistence type="inferred from homology"/>
<dbReference type="Pfam" id="PF00582">
    <property type="entry name" value="Usp"/>
    <property type="match status" value="1"/>
</dbReference>
<dbReference type="PANTHER" id="PTHR31964">
    <property type="entry name" value="ADENINE NUCLEOTIDE ALPHA HYDROLASES-LIKE SUPERFAMILY PROTEIN"/>
    <property type="match status" value="1"/>
</dbReference>
<dbReference type="EMBL" id="JARXVE010000001">
    <property type="protein sequence ID" value="MDH6194028.1"/>
    <property type="molecule type" value="Genomic_DNA"/>
</dbReference>
<protein>
    <submittedName>
        <fullName evidence="4">Nucleotide-binding universal stress UspA family protein</fullName>
    </submittedName>
</protein>
<evidence type="ECO:0000259" key="3">
    <source>
        <dbReference type="Pfam" id="PF00582"/>
    </source>
</evidence>
<dbReference type="PRINTS" id="PR01438">
    <property type="entry name" value="UNVRSLSTRESS"/>
</dbReference>
<comment type="caution">
    <text evidence="4">The sequence shown here is derived from an EMBL/GenBank/DDBJ whole genome shotgun (WGS) entry which is preliminary data.</text>
</comment>
<feature type="region of interest" description="Disordered" evidence="2">
    <location>
        <begin position="1"/>
        <end position="24"/>
    </location>
</feature>
<dbReference type="Proteomes" id="UP001160130">
    <property type="component" value="Unassembled WGS sequence"/>
</dbReference>
<gene>
    <name evidence="4" type="ORF">M2272_000649</name>
</gene>
<evidence type="ECO:0000256" key="2">
    <source>
        <dbReference type="SAM" id="MobiDB-lite"/>
    </source>
</evidence>
<comment type="similarity">
    <text evidence="1">Belongs to the universal stress protein A family.</text>
</comment>
<sequence length="288" mass="31207">MFTNWRHSIPHAPLPQHLDPERPMSEKHVPPIVACVDGSQAALNAAQWAADEAVRRSVPLRLVYATKATHPSTDDYYADVHRGKKALATAKTAVGSAHTRVTVETAMVDGPVGQALIDESGHATMICVGSVGIGRYAQSILGSTATELAQKAECPTAIIRMHDDVAPGDIHWIIFAMKDPCDEAVIDNAMAEAALRHAPVLVLGEQRSGDTFDIQIAELKRRHPDVHLYPVINGDDIANFLKRHDEPVQLAVIGSSDTDQLPQILGPYGQHKFHLFNPAATSVLVVRS</sequence>
<dbReference type="InterPro" id="IPR006015">
    <property type="entry name" value="Universal_stress_UspA"/>
</dbReference>
<name>A0ABT6KTV1_9MYCO</name>
<keyword evidence="5" id="KW-1185">Reference proteome</keyword>
<evidence type="ECO:0000256" key="1">
    <source>
        <dbReference type="ARBA" id="ARBA00008791"/>
    </source>
</evidence>
<organism evidence="4 5">
    <name type="scientific">Mycolicibacterium frederiksbergense</name>
    <dbReference type="NCBI Taxonomy" id="117567"/>
    <lineage>
        <taxon>Bacteria</taxon>
        <taxon>Bacillati</taxon>
        <taxon>Actinomycetota</taxon>
        <taxon>Actinomycetes</taxon>
        <taxon>Mycobacteriales</taxon>
        <taxon>Mycobacteriaceae</taxon>
        <taxon>Mycolicibacterium</taxon>
    </lineage>
</organism>
<evidence type="ECO:0000313" key="4">
    <source>
        <dbReference type="EMBL" id="MDH6194028.1"/>
    </source>
</evidence>
<accession>A0ABT6KTV1</accession>
<reference evidence="4 5" key="1">
    <citation type="submission" date="2023-04" db="EMBL/GenBank/DDBJ databases">
        <title>Forest soil microbial communities from Buena Vista Peninsula, Colon Province, Panama.</title>
        <authorList>
            <person name="Bouskill N."/>
        </authorList>
    </citation>
    <scope>NUCLEOTIDE SEQUENCE [LARGE SCALE GENOMIC DNA]</scope>
    <source>
        <strain evidence="4 5">AC80</strain>
    </source>
</reference>
<dbReference type="InterPro" id="IPR006016">
    <property type="entry name" value="UspA"/>
</dbReference>
<feature type="domain" description="UspA" evidence="3">
    <location>
        <begin position="31"/>
        <end position="160"/>
    </location>
</feature>